<evidence type="ECO:0000313" key="2">
    <source>
        <dbReference type="Proteomes" id="UP000515152"/>
    </source>
</evidence>
<dbReference type="RefSeq" id="XP_031427200.2">
    <property type="nucleotide sequence ID" value="XM_031571340.2"/>
</dbReference>
<feature type="region of interest" description="Disordered" evidence="1">
    <location>
        <begin position="569"/>
        <end position="605"/>
    </location>
</feature>
<dbReference type="InterPro" id="IPR004244">
    <property type="entry name" value="Transposase_22"/>
</dbReference>
<feature type="region of interest" description="Disordered" evidence="1">
    <location>
        <begin position="293"/>
        <end position="359"/>
    </location>
</feature>
<gene>
    <name evidence="3" type="primary">LOC116221411</name>
</gene>
<keyword evidence="2" id="KW-1185">Reference proteome</keyword>
<dbReference type="Proteomes" id="UP000515152">
    <property type="component" value="Chromosome 8"/>
</dbReference>
<feature type="compositionally biased region" description="Polar residues" evidence="1">
    <location>
        <begin position="398"/>
        <end position="415"/>
    </location>
</feature>
<feature type="region of interest" description="Disordered" evidence="1">
    <location>
        <begin position="383"/>
        <end position="549"/>
    </location>
</feature>
<name>A0A6P8FUY4_CLUHA</name>
<feature type="compositionally biased region" description="Basic and acidic residues" evidence="1">
    <location>
        <begin position="506"/>
        <end position="517"/>
    </location>
</feature>
<dbReference type="AlphaFoldDB" id="A0A6P8FUY4"/>
<feature type="compositionally biased region" description="Polar residues" evidence="1">
    <location>
        <begin position="446"/>
        <end position="458"/>
    </location>
</feature>
<dbReference type="GeneID" id="116221411"/>
<feature type="compositionally biased region" description="Basic and acidic residues" evidence="1">
    <location>
        <begin position="1"/>
        <end position="14"/>
    </location>
</feature>
<sequence length="743" mass="81354">MSHMTPKDSRESRSTSRNTTNSEDANSKTMDALAKAVGVQASINSFREENRASIASLHTTLNALGQRITSVEEGLNELDKRLDGVELSQTSLAKENCKLREKVSYLENYTRRQNIRIVGIKENIEGTKPTEFIANLLVELFGEDNFQMSLPVDRAHRSLAPKPRDGDKPRPFIVKLHHFQTKERILRLAREKATLQFIHDKKRMKFTDPVEALAYINNHIAGKSPPRSTPDEDNQGMTIKLLSLRSRRSGRLDPLLLADSDFVEFVSEQIDFYLETNRTDDISASTLWKEELQKEEERHKLEEEERQQRKKRIEEIMKRTRKADVKKDDTFMEPTSPVNQDRSPPEPQEKLAAPHGDKQHQDVIVVTAAMATPPMANEKLQLQEAKSQVNDSKMEEAGSTSPMTNGIQAKHQVTSEVGRGQATATPTQPLCLAGTDQISECKPKSTPHSTTTNGSITSQPPPLKTKDSLITLHSPPPKSKDSPITSKPPPPKTKDSPNTEQSPPLKSKDSLQEERKLQLTSSAPQTLTDQATVSPAHTATAVTVTSARTSKDAVIATANHLDRKDKGVGLGASVLPRQPSSVQLEGVAGAPKEEEEAQSMDVSPVSKDDLVSIPEFSPLQEEALLTQTNSAHSSCTSSSPTRALLDLLDLTGHVAYPCPVATATAALSSSSSTISVVTNQPGDCNRNPVTSSVTLLSSTSDQKHQNQCRPIPSPIKPVTMTLPAVVIKDGTTTALQGRGKVDA</sequence>
<reference evidence="3" key="1">
    <citation type="submission" date="2025-08" db="UniProtKB">
        <authorList>
            <consortium name="RefSeq"/>
        </authorList>
    </citation>
    <scope>IDENTIFICATION</scope>
</reference>
<dbReference type="PANTHER" id="PTHR11505">
    <property type="entry name" value="L1 TRANSPOSABLE ELEMENT-RELATED"/>
    <property type="match status" value="1"/>
</dbReference>
<dbReference type="OrthoDB" id="10059413at2759"/>
<protein>
    <submittedName>
        <fullName evidence="3">Uncharacterized protein LOC116221411</fullName>
    </submittedName>
</protein>
<feature type="compositionally biased region" description="Polar residues" evidence="1">
    <location>
        <begin position="518"/>
        <end position="530"/>
    </location>
</feature>
<dbReference type="KEGG" id="char:116221411"/>
<dbReference type="GO" id="GO:0000226">
    <property type="term" value="P:microtubule cytoskeleton organization"/>
    <property type="evidence" value="ECO:0007669"/>
    <property type="project" value="InterPro"/>
</dbReference>
<evidence type="ECO:0000313" key="3">
    <source>
        <dbReference type="RefSeq" id="XP_031427200.2"/>
    </source>
</evidence>
<organism evidence="2 3">
    <name type="scientific">Clupea harengus</name>
    <name type="common">Atlantic herring</name>
    <dbReference type="NCBI Taxonomy" id="7950"/>
    <lineage>
        <taxon>Eukaryota</taxon>
        <taxon>Metazoa</taxon>
        <taxon>Chordata</taxon>
        <taxon>Craniata</taxon>
        <taxon>Vertebrata</taxon>
        <taxon>Euteleostomi</taxon>
        <taxon>Actinopterygii</taxon>
        <taxon>Neopterygii</taxon>
        <taxon>Teleostei</taxon>
        <taxon>Clupei</taxon>
        <taxon>Clupeiformes</taxon>
        <taxon>Clupeoidei</taxon>
        <taxon>Clupeidae</taxon>
        <taxon>Clupea</taxon>
    </lineage>
</organism>
<dbReference type="GO" id="GO:0015630">
    <property type="term" value="C:microtubule cytoskeleton"/>
    <property type="evidence" value="ECO:0007669"/>
    <property type="project" value="InterPro"/>
</dbReference>
<evidence type="ECO:0000256" key="1">
    <source>
        <dbReference type="SAM" id="MobiDB-lite"/>
    </source>
</evidence>
<feature type="compositionally biased region" description="Low complexity" evidence="1">
    <location>
        <begin position="531"/>
        <end position="548"/>
    </location>
</feature>
<dbReference type="Pfam" id="PF05672">
    <property type="entry name" value="MAP7"/>
    <property type="match status" value="1"/>
</dbReference>
<feature type="compositionally biased region" description="Basic and acidic residues" evidence="1">
    <location>
        <begin position="293"/>
        <end position="330"/>
    </location>
</feature>
<dbReference type="InterPro" id="IPR008604">
    <property type="entry name" value="MAP7_fam"/>
</dbReference>
<feature type="region of interest" description="Disordered" evidence="1">
    <location>
        <begin position="1"/>
        <end position="29"/>
    </location>
</feature>
<proteinExistence type="predicted"/>
<accession>A0A6P8FUY4</accession>